<evidence type="ECO:0000256" key="2">
    <source>
        <dbReference type="ARBA" id="ARBA00007362"/>
    </source>
</evidence>
<feature type="transmembrane region" description="Helical" evidence="6">
    <location>
        <begin position="182"/>
        <end position="203"/>
    </location>
</feature>
<feature type="transmembrane region" description="Helical" evidence="6">
    <location>
        <begin position="71"/>
        <end position="89"/>
    </location>
</feature>
<keyword evidence="5 6" id="KW-0472">Membrane</keyword>
<feature type="domain" description="EamA" evidence="7">
    <location>
        <begin position="155"/>
        <end position="290"/>
    </location>
</feature>
<dbReference type="InterPro" id="IPR000620">
    <property type="entry name" value="EamA_dom"/>
</dbReference>
<name>A0A1W2AN02_9RHOB</name>
<gene>
    <name evidence="8" type="ORF">SAMN06295998_103137</name>
</gene>
<evidence type="ECO:0000256" key="5">
    <source>
        <dbReference type="ARBA" id="ARBA00023136"/>
    </source>
</evidence>
<evidence type="ECO:0000256" key="6">
    <source>
        <dbReference type="SAM" id="Phobius"/>
    </source>
</evidence>
<keyword evidence="4 6" id="KW-1133">Transmembrane helix</keyword>
<evidence type="ECO:0000256" key="1">
    <source>
        <dbReference type="ARBA" id="ARBA00004141"/>
    </source>
</evidence>
<protein>
    <submittedName>
        <fullName evidence="8">EamA-like transporter family protein</fullName>
    </submittedName>
</protein>
<keyword evidence="9" id="KW-1185">Reference proteome</keyword>
<dbReference type="Pfam" id="PF00892">
    <property type="entry name" value="EamA"/>
    <property type="match status" value="2"/>
</dbReference>
<dbReference type="SUPFAM" id="SSF103481">
    <property type="entry name" value="Multidrug resistance efflux transporter EmrE"/>
    <property type="match status" value="1"/>
</dbReference>
<evidence type="ECO:0000259" key="7">
    <source>
        <dbReference type="Pfam" id="PF00892"/>
    </source>
</evidence>
<feature type="domain" description="EamA" evidence="7">
    <location>
        <begin position="8"/>
        <end position="139"/>
    </location>
</feature>
<proteinExistence type="inferred from homology"/>
<feature type="transmembrane region" description="Helical" evidence="6">
    <location>
        <begin position="215"/>
        <end position="236"/>
    </location>
</feature>
<dbReference type="STRING" id="1387277.SAMN06295998_103137"/>
<comment type="subcellular location">
    <subcellularLocation>
        <location evidence="1">Membrane</location>
        <topology evidence="1">Multi-pass membrane protein</topology>
    </subcellularLocation>
</comment>
<feature type="transmembrane region" description="Helical" evidence="6">
    <location>
        <begin position="123"/>
        <end position="140"/>
    </location>
</feature>
<dbReference type="GO" id="GO:0016020">
    <property type="term" value="C:membrane"/>
    <property type="evidence" value="ECO:0007669"/>
    <property type="project" value="UniProtKB-SubCell"/>
</dbReference>
<keyword evidence="3 6" id="KW-0812">Transmembrane</keyword>
<feature type="transmembrane region" description="Helical" evidence="6">
    <location>
        <begin position="248"/>
        <end position="264"/>
    </location>
</feature>
<feature type="transmembrane region" description="Helical" evidence="6">
    <location>
        <begin position="95"/>
        <end position="116"/>
    </location>
</feature>
<dbReference type="AlphaFoldDB" id="A0A1W2AN02"/>
<dbReference type="Proteomes" id="UP000192330">
    <property type="component" value="Unassembled WGS sequence"/>
</dbReference>
<evidence type="ECO:0000256" key="4">
    <source>
        <dbReference type="ARBA" id="ARBA00022989"/>
    </source>
</evidence>
<comment type="similarity">
    <text evidence="2">Belongs to the EamA transporter family.</text>
</comment>
<feature type="transmembrane region" description="Helical" evidence="6">
    <location>
        <begin position="152"/>
        <end position="170"/>
    </location>
</feature>
<evidence type="ECO:0000313" key="9">
    <source>
        <dbReference type="Proteomes" id="UP000192330"/>
    </source>
</evidence>
<feature type="transmembrane region" description="Helical" evidence="6">
    <location>
        <begin position="270"/>
        <end position="290"/>
    </location>
</feature>
<reference evidence="8 9" key="1">
    <citation type="submission" date="2017-04" db="EMBL/GenBank/DDBJ databases">
        <authorList>
            <person name="Afonso C.L."/>
            <person name="Miller P.J."/>
            <person name="Scott M.A."/>
            <person name="Spackman E."/>
            <person name="Goraichik I."/>
            <person name="Dimitrov K.M."/>
            <person name="Suarez D.L."/>
            <person name="Swayne D.E."/>
        </authorList>
    </citation>
    <scope>NUCLEOTIDE SEQUENCE [LARGE SCALE GENOMIC DNA]</scope>
    <source>
        <strain evidence="8 9">CGMCC 1.12644</strain>
    </source>
</reference>
<dbReference type="PANTHER" id="PTHR32322">
    <property type="entry name" value="INNER MEMBRANE TRANSPORTER"/>
    <property type="match status" value="1"/>
</dbReference>
<sequence length="300" mass="32543">MMTRPAQGHLAMLAFSALVAGSFSLGSLVANEIAPAALNTMRFFIAGAALGAVVFATGGIPRKALRAPWRYLVLGGLFAFYFVMMFEGLKTANPVSTSAVFTLNPLMSAIFGWLILRQVTTPRMALALAIGAAGALWVVFRADLDRLLAFEVGQGELIFFVGSIAHALYTPMVRLLNRGESAFVFSFCTVAAGFLMVSIWGWRDILVTDWLALPWLVWFTILYVAIAASALTFLLLQFAALRLPSAKVLAYTYLTPSWVLLWELGLGHGIPPALVICGVGLTIMALVLLLKDEERVPLRV</sequence>
<dbReference type="PANTHER" id="PTHR32322:SF2">
    <property type="entry name" value="EAMA DOMAIN-CONTAINING PROTEIN"/>
    <property type="match status" value="1"/>
</dbReference>
<feature type="transmembrane region" description="Helical" evidence="6">
    <location>
        <begin position="40"/>
        <end position="59"/>
    </location>
</feature>
<dbReference type="InterPro" id="IPR050638">
    <property type="entry name" value="AA-Vitamin_Transporters"/>
</dbReference>
<evidence type="ECO:0000313" key="8">
    <source>
        <dbReference type="EMBL" id="SMC62056.1"/>
    </source>
</evidence>
<dbReference type="InterPro" id="IPR037185">
    <property type="entry name" value="EmrE-like"/>
</dbReference>
<organism evidence="8 9">
    <name type="scientific">Primorskyibacter flagellatus</name>
    <dbReference type="NCBI Taxonomy" id="1387277"/>
    <lineage>
        <taxon>Bacteria</taxon>
        <taxon>Pseudomonadati</taxon>
        <taxon>Pseudomonadota</taxon>
        <taxon>Alphaproteobacteria</taxon>
        <taxon>Rhodobacterales</taxon>
        <taxon>Roseobacteraceae</taxon>
        <taxon>Primorskyibacter</taxon>
    </lineage>
</organism>
<dbReference type="EMBL" id="FWYD01000003">
    <property type="protein sequence ID" value="SMC62056.1"/>
    <property type="molecule type" value="Genomic_DNA"/>
</dbReference>
<evidence type="ECO:0000256" key="3">
    <source>
        <dbReference type="ARBA" id="ARBA00022692"/>
    </source>
</evidence>
<accession>A0A1W2AN02</accession>